<proteinExistence type="predicted"/>
<dbReference type="Proteomes" id="UP000541558">
    <property type="component" value="Unassembled WGS sequence"/>
</dbReference>
<sequence>MARIHGKVSSTTRSLPLLEVPFQDRELVRSFSKDETTPPTLPSGSPSHLPLPFRRFPFLTATNPDPNHTLNPDHCYLPSPQRPPLPSPPVLAVADTKSLVRKMEHNSDSDGGERRLAMR</sequence>
<keyword evidence="3" id="KW-1185">Reference proteome</keyword>
<reference evidence="2 3" key="1">
    <citation type="journal article" date="2020" name="ISME J.">
        <title>Uncovering the hidden diversity of litter-decomposition mechanisms in mushroom-forming fungi.</title>
        <authorList>
            <person name="Floudas D."/>
            <person name="Bentzer J."/>
            <person name="Ahren D."/>
            <person name="Johansson T."/>
            <person name="Persson P."/>
            <person name="Tunlid A."/>
        </authorList>
    </citation>
    <scope>NUCLEOTIDE SEQUENCE [LARGE SCALE GENOMIC DNA]</scope>
    <source>
        <strain evidence="2 3">CBS 175.51</strain>
    </source>
</reference>
<feature type="compositionally biased region" description="Pro residues" evidence="1">
    <location>
        <begin position="80"/>
        <end position="89"/>
    </location>
</feature>
<feature type="compositionally biased region" description="Polar residues" evidence="1">
    <location>
        <begin position="60"/>
        <end position="70"/>
    </location>
</feature>
<evidence type="ECO:0000313" key="3">
    <source>
        <dbReference type="Proteomes" id="UP000541558"/>
    </source>
</evidence>
<dbReference type="EMBL" id="JAACJK010000001">
    <property type="protein sequence ID" value="KAF5341664.1"/>
    <property type="molecule type" value="Genomic_DNA"/>
</dbReference>
<feature type="compositionally biased region" description="Basic and acidic residues" evidence="1">
    <location>
        <begin position="101"/>
        <end position="119"/>
    </location>
</feature>
<comment type="caution">
    <text evidence="2">The sequence shown here is derived from an EMBL/GenBank/DDBJ whole genome shotgun (WGS) entry which is preliminary data.</text>
</comment>
<evidence type="ECO:0000313" key="2">
    <source>
        <dbReference type="EMBL" id="KAF5341664.1"/>
    </source>
</evidence>
<dbReference type="AlphaFoldDB" id="A0A8H5CI13"/>
<evidence type="ECO:0000256" key="1">
    <source>
        <dbReference type="SAM" id="MobiDB-lite"/>
    </source>
</evidence>
<protein>
    <submittedName>
        <fullName evidence="2">Uncharacterized protein</fullName>
    </submittedName>
</protein>
<organism evidence="2 3">
    <name type="scientific">Ephemerocybe angulata</name>
    <dbReference type="NCBI Taxonomy" id="980116"/>
    <lineage>
        <taxon>Eukaryota</taxon>
        <taxon>Fungi</taxon>
        <taxon>Dikarya</taxon>
        <taxon>Basidiomycota</taxon>
        <taxon>Agaricomycotina</taxon>
        <taxon>Agaricomycetes</taxon>
        <taxon>Agaricomycetidae</taxon>
        <taxon>Agaricales</taxon>
        <taxon>Agaricineae</taxon>
        <taxon>Psathyrellaceae</taxon>
        <taxon>Ephemerocybe</taxon>
    </lineage>
</organism>
<feature type="region of interest" description="Disordered" evidence="1">
    <location>
        <begin position="29"/>
        <end position="119"/>
    </location>
</feature>
<gene>
    <name evidence="2" type="ORF">D9611_002143</name>
</gene>
<name>A0A8H5CI13_9AGAR</name>
<feature type="compositionally biased region" description="Low complexity" evidence="1">
    <location>
        <begin position="42"/>
        <end position="52"/>
    </location>
</feature>
<accession>A0A8H5CI13</accession>